<dbReference type="InterPro" id="IPR011009">
    <property type="entry name" value="Kinase-like_dom_sf"/>
</dbReference>
<comment type="caution">
    <text evidence="2">The sequence shown here is derived from an EMBL/GenBank/DDBJ whole genome shotgun (WGS) entry which is preliminary data.</text>
</comment>
<proteinExistence type="inferred from homology"/>
<keyword evidence="2" id="KW-0808">Transferase</keyword>
<accession>A0A5A7RI90</accession>
<dbReference type="PANTHER" id="PTHR48014">
    <property type="entry name" value="SERINE/THREONINE-PROTEIN KINASE FRAY2"/>
    <property type="match status" value="1"/>
</dbReference>
<dbReference type="Gene3D" id="3.30.200.20">
    <property type="entry name" value="Phosphorylase Kinase, domain 1"/>
    <property type="match status" value="1"/>
</dbReference>
<evidence type="ECO:0000313" key="3">
    <source>
        <dbReference type="Proteomes" id="UP000325081"/>
    </source>
</evidence>
<dbReference type="PANTHER" id="PTHR48014:SF7">
    <property type="entry name" value="SERINE_THREONINE-PROTEIN KINASE BLUS1"/>
    <property type="match status" value="1"/>
</dbReference>
<dbReference type="Proteomes" id="UP000325081">
    <property type="component" value="Unassembled WGS sequence"/>
</dbReference>
<dbReference type="SUPFAM" id="SSF56112">
    <property type="entry name" value="Protein kinase-like (PK-like)"/>
    <property type="match status" value="2"/>
</dbReference>
<comment type="similarity">
    <text evidence="1">Belongs to the protein kinase superfamily. STE Ser/Thr protein kinase family. STE20 subfamily.</text>
</comment>
<dbReference type="EMBL" id="BKCP01012848">
    <property type="protein sequence ID" value="GER56953.1"/>
    <property type="molecule type" value="Genomic_DNA"/>
</dbReference>
<dbReference type="Gene3D" id="1.10.510.10">
    <property type="entry name" value="Transferase(Phosphotransferase) domain 1"/>
    <property type="match status" value="1"/>
</dbReference>
<protein>
    <submittedName>
        <fullName evidence="2">Protein kinase</fullName>
    </submittedName>
</protein>
<dbReference type="GO" id="GO:0043539">
    <property type="term" value="F:protein serine/threonine kinase activator activity"/>
    <property type="evidence" value="ECO:0007669"/>
    <property type="project" value="InterPro"/>
</dbReference>
<dbReference type="InterPro" id="IPR047173">
    <property type="entry name" value="STRAD_A/B-like"/>
</dbReference>
<evidence type="ECO:0000313" key="2">
    <source>
        <dbReference type="EMBL" id="GER56953.1"/>
    </source>
</evidence>
<sequence length="299" mass="34064">MAHLEKQETYPLDHNSYKILDEIGRGTNITVYKAICIPMNSSTVAIKAIDRDGYHYNRNSSNKADGSGGNRFPRSFKDMVGLCLERKPSRRPSADKLLRHQFFKGNVKGPNYLVRNVLQGLPPVERRFKGAKIDDRRLRSLEKIECDDEDGDEIITRKRRINGWNFNDEGFKMEPVFPPDHDKENVEKQVSPEDEGVIQEKEGSEGSISACSVADWGGGVAGVVLEGLLFLRRSLDLQRQQVEKMIALVSGEENGETSMEDQMAQTVEKLKMDLHVERKKRADLEIELEFLMLHHSSEY</sequence>
<reference evidence="3" key="1">
    <citation type="journal article" date="2019" name="Curr. Biol.">
        <title>Genome Sequence of Striga asiatica Provides Insight into the Evolution of Plant Parasitism.</title>
        <authorList>
            <person name="Yoshida S."/>
            <person name="Kim S."/>
            <person name="Wafula E.K."/>
            <person name="Tanskanen J."/>
            <person name="Kim Y.M."/>
            <person name="Honaas L."/>
            <person name="Yang Z."/>
            <person name="Spallek T."/>
            <person name="Conn C.E."/>
            <person name="Ichihashi Y."/>
            <person name="Cheong K."/>
            <person name="Cui S."/>
            <person name="Der J.P."/>
            <person name="Gundlach H."/>
            <person name="Jiao Y."/>
            <person name="Hori C."/>
            <person name="Ishida J.K."/>
            <person name="Kasahara H."/>
            <person name="Kiba T."/>
            <person name="Kim M.S."/>
            <person name="Koo N."/>
            <person name="Laohavisit A."/>
            <person name="Lee Y.H."/>
            <person name="Lumba S."/>
            <person name="McCourt P."/>
            <person name="Mortimer J.C."/>
            <person name="Mutuku J.M."/>
            <person name="Nomura T."/>
            <person name="Sasaki-Sekimoto Y."/>
            <person name="Seto Y."/>
            <person name="Wang Y."/>
            <person name="Wakatake T."/>
            <person name="Sakakibara H."/>
            <person name="Demura T."/>
            <person name="Yamaguchi S."/>
            <person name="Yoneyama K."/>
            <person name="Manabe R.I."/>
            <person name="Nelson D.C."/>
            <person name="Schulman A.H."/>
            <person name="Timko M.P."/>
            <person name="dePamphilis C.W."/>
            <person name="Choi D."/>
            <person name="Shirasu K."/>
        </authorList>
    </citation>
    <scope>NUCLEOTIDE SEQUENCE [LARGE SCALE GENOMIC DNA]</scope>
    <source>
        <strain evidence="3">cv. UVA1</strain>
    </source>
</reference>
<dbReference type="AlphaFoldDB" id="A0A5A7RI90"/>
<evidence type="ECO:0000256" key="1">
    <source>
        <dbReference type="ARBA" id="ARBA00008874"/>
    </source>
</evidence>
<dbReference type="GO" id="GO:0016301">
    <property type="term" value="F:kinase activity"/>
    <property type="evidence" value="ECO:0007669"/>
    <property type="project" value="UniProtKB-KW"/>
</dbReference>
<keyword evidence="2" id="KW-0418">Kinase</keyword>
<dbReference type="OrthoDB" id="248923at2759"/>
<keyword evidence="3" id="KW-1185">Reference proteome</keyword>
<organism evidence="2 3">
    <name type="scientific">Striga asiatica</name>
    <name type="common">Asiatic witchweed</name>
    <name type="synonym">Buchnera asiatica</name>
    <dbReference type="NCBI Taxonomy" id="4170"/>
    <lineage>
        <taxon>Eukaryota</taxon>
        <taxon>Viridiplantae</taxon>
        <taxon>Streptophyta</taxon>
        <taxon>Embryophyta</taxon>
        <taxon>Tracheophyta</taxon>
        <taxon>Spermatophyta</taxon>
        <taxon>Magnoliopsida</taxon>
        <taxon>eudicotyledons</taxon>
        <taxon>Gunneridae</taxon>
        <taxon>Pentapetalae</taxon>
        <taxon>asterids</taxon>
        <taxon>lamiids</taxon>
        <taxon>Lamiales</taxon>
        <taxon>Orobanchaceae</taxon>
        <taxon>Buchnereae</taxon>
        <taxon>Striga</taxon>
    </lineage>
</organism>
<gene>
    <name evidence="2" type="ORF">STAS_34711</name>
</gene>
<name>A0A5A7RI90_STRAF</name>